<dbReference type="Proteomes" id="UP000635665">
    <property type="component" value="Unassembled WGS sequence"/>
</dbReference>
<accession>A0ABS0TJW5</accession>
<dbReference type="RefSeq" id="WP_198639456.1">
    <property type="nucleotide sequence ID" value="NZ_JAEHNY010000016.1"/>
</dbReference>
<evidence type="ECO:0008006" key="4">
    <source>
        <dbReference type="Google" id="ProtNLM"/>
    </source>
</evidence>
<proteinExistence type="predicted"/>
<organism evidence="2 3">
    <name type="scientific">Salegentibacter maritimus</name>
    <dbReference type="NCBI Taxonomy" id="2794347"/>
    <lineage>
        <taxon>Bacteria</taxon>
        <taxon>Pseudomonadati</taxon>
        <taxon>Bacteroidota</taxon>
        <taxon>Flavobacteriia</taxon>
        <taxon>Flavobacteriales</taxon>
        <taxon>Flavobacteriaceae</taxon>
        <taxon>Salegentibacter</taxon>
    </lineage>
</organism>
<evidence type="ECO:0000313" key="2">
    <source>
        <dbReference type="EMBL" id="MBI6121354.1"/>
    </source>
</evidence>
<keyword evidence="1" id="KW-1133">Transmembrane helix</keyword>
<keyword evidence="1" id="KW-0472">Membrane</keyword>
<name>A0ABS0TJW5_9FLAO</name>
<feature type="transmembrane region" description="Helical" evidence="1">
    <location>
        <begin position="20"/>
        <end position="42"/>
    </location>
</feature>
<evidence type="ECO:0000313" key="3">
    <source>
        <dbReference type="Proteomes" id="UP000635665"/>
    </source>
</evidence>
<gene>
    <name evidence="2" type="ORF">I6U50_15110</name>
</gene>
<reference evidence="2 3" key="1">
    <citation type="submission" date="2020-12" db="EMBL/GenBank/DDBJ databases">
        <title>Salegentibacter orientalis sp. nov., isolated from costal sediment.</title>
        <authorList>
            <person name="Lian F.-B."/>
        </authorList>
    </citation>
    <scope>NUCLEOTIDE SEQUENCE [LARGE SCALE GENOMIC DNA]</scope>
    <source>
        <strain evidence="2 3">F60176</strain>
    </source>
</reference>
<keyword evidence="3" id="KW-1185">Reference proteome</keyword>
<evidence type="ECO:0000256" key="1">
    <source>
        <dbReference type="SAM" id="Phobius"/>
    </source>
</evidence>
<sequence length="141" mass="16928">MKLEFIKFQMEEYYQNNQGLFELIGITLAIIAIYISIIQPIINFTRAQKKQNKDKRFKTYHELIDHFAGANGSAMLDRQIAIIYELRRFPEYYPVTKRILSDWVQERNTSEIPQIQRLVKEMNLTIDYINSSWIEKRFSKN</sequence>
<protein>
    <recommendedName>
        <fullName evidence="4">Phage protein</fullName>
    </recommendedName>
</protein>
<keyword evidence="1" id="KW-0812">Transmembrane</keyword>
<comment type="caution">
    <text evidence="2">The sequence shown here is derived from an EMBL/GenBank/DDBJ whole genome shotgun (WGS) entry which is preliminary data.</text>
</comment>
<dbReference type="EMBL" id="JAEHNY010000016">
    <property type="protein sequence ID" value="MBI6121354.1"/>
    <property type="molecule type" value="Genomic_DNA"/>
</dbReference>